<dbReference type="AlphaFoldDB" id="K6XPW6"/>
<dbReference type="SMART" id="SM00448">
    <property type="entry name" value="REC"/>
    <property type="match status" value="1"/>
</dbReference>
<feature type="domain" description="Response regulatory" evidence="2">
    <location>
        <begin position="5"/>
        <end position="125"/>
    </location>
</feature>
<dbReference type="RefSeq" id="WP_006990845.1">
    <property type="nucleotide sequence ID" value="NZ_BAEP01000005.1"/>
</dbReference>
<dbReference type="eggNOG" id="COG0784">
    <property type="taxonomic scope" value="Bacteria"/>
</dbReference>
<sequence>MKKPSILIVDDSEIEQFLLKNMIEKYDTEIAIHQAYDGEEALSILEGLATPPTLILLDINMPGMNGHEFLDNYELQQNHCDTIVMLSSSEEASDIQRSLSHTCVKRYVSKPLVIEDLEFMVKTFCQT</sequence>
<dbReference type="PROSITE" id="PS50110">
    <property type="entry name" value="RESPONSE_REGULATORY"/>
    <property type="match status" value="1"/>
</dbReference>
<evidence type="ECO:0000256" key="1">
    <source>
        <dbReference type="PROSITE-ProRule" id="PRU00169"/>
    </source>
</evidence>
<evidence type="ECO:0000313" key="3">
    <source>
        <dbReference type="EMBL" id="GAC22694.1"/>
    </source>
</evidence>
<proteinExistence type="predicted"/>
<dbReference type="PANTHER" id="PTHR44520">
    <property type="entry name" value="RESPONSE REGULATOR RCP1-RELATED"/>
    <property type="match status" value="1"/>
</dbReference>
<feature type="modified residue" description="4-aspartylphosphate" evidence="1">
    <location>
        <position position="58"/>
    </location>
</feature>
<protein>
    <submittedName>
        <fullName evidence="3">Response regulator receiver protein</fullName>
    </submittedName>
</protein>
<organism evidence="3 4">
    <name type="scientific">Paraglaciecola mesophila KMM 241</name>
    <dbReference type="NCBI Taxonomy" id="1128912"/>
    <lineage>
        <taxon>Bacteria</taxon>
        <taxon>Pseudomonadati</taxon>
        <taxon>Pseudomonadota</taxon>
        <taxon>Gammaproteobacteria</taxon>
        <taxon>Alteromonadales</taxon>
        <taxon>Alteromonadaceae</taxon>
        <taxon>Paraglaciecola</taxon>
    </lineage>
</organism>
<keyword evidence="1" id="KW-0597">Phosphoprotein</keyword>
<accession>K6XPW6</accession>
<reference evidence="3 4" key="1">
    <citation type="journal article" date="2017" name="Antonie Van Leeuwenhoek">
        <title>Rhizobium rhizosphaerae sp. nov., a novel species isolated from rice rhizosphere.</title>
        <authorList>
            <person name="Zhao J.J."/>
            <person name="Zhang J."/>
            <person name="Zhang R.J."/>
            <person name="Zhang C.W."/>
            <person name="Yin H.Q."/>
            <person name="Zhang X.X."/>
        </authorList>
    </citation>
    <scope>NUCLEOTIDE SEQUENCE [LARGE SCALE GENOMIC DNA]</scope>
    <source>
        <strain evidence="3 4">KMM 241</strain>
    </source>
</reference>
<name>K6XPW6_9ALTE</name>
<evidence type="ECO:0000259" key="2">
    <source>
        <dbReference type="PROSITE" id="PS50110"/>
    </source>
</evidence>
<dbReference type="EMBL" id="BAEP01000005">
    <property type="protein sequence ID" value="GAC22694.1"/>
    <property type="molecule type" value="Genomic_DNA"/>
</dbReference>
<dbReference type="Pfam" id="PF00072">
    <property type="entry name" value="Response_reg"/>
    <property type="match status" value="1"/>
</dbReference>
<dbReference type="PANTHER" id="PTHR44520:SF2">
    <property type="entry name" value="RESPONSE REGULATOR RCP1"/>
    <property type="match status" value="1"/>
</dbReference>
<dbReference type="Proteomes" id="UP000006263">
    <property type="component" value="Unassembled WGS sequence"/>
</dbReference>
<dbReference type="InterPro" id="IPR001789">
    <property type="entry name" value="Sig_transdc_resp-reg_receiver"/>
</dbReference>
<dbReference type="GO" id="GO:0000160">
    <property type="term" value="P:phosphorelay signal transduction system"/>
    <property type="evidence" value="ECO:0007669"/>
    <property type="project" value="InterPro"/>
</dbReference>
<dbReference type="Gene3D" id="3.40.50.2300">
    <property type="match status" value="1"/>
</dbReference>
<dbReference type="InterPro" id="IPR011006">
    <property type="entry name" value="CheY-like_superfamily"/>
</dbReference>
<comment type="caution">
    <text evidence="3">The sequence shown here is derived from an EMBL/GenBank/DDBJ whole genome shotgun (WGS) entry which is preliminary data.</text>
</comment>
<gene>
    <name evidence="3" type="ORF">GMES_0385</name>
</gene>
<evidence type="ECO:0000313" key="4">
    <source>
        <dbReference type="Proteomes" id="UP000006263"/>
    </source>
</evidence>
<dbReference type="SUPFAM" id="SSF52172">
    <property type="entry name" value="CheY-like"/>
    <property type="match status" value="1"/>
</dbReference>
<dbReference type="OrthoDB" id="9796655at2"/>
<dbReference type="InterPro" id="IPR052893">
    <property type="entry name" value="TCS_response_regulator"/>
</dbReference>